<name>A0ACB6QZN1_9PLEO</name>
<keyword evidence="2" id="KW-1185">Reference proteome</keyword>
<proteinExistence type="predicted"/>
<organism evidence="1 2">
    <name type="scientific">Lindgomyces ingoldianus</name>
    <dbReference type="NCBI Taxonomy" id="673940"/>
    <lineage>
        <taxon>Eukaryota</taxon>
        <taxon>Fungi</taxon>
        <taxon>Dikarya</taxon>
        <taxon>Ascomycota</taxon>
        <taxon>Pezizomycotina</taxon>
        <taxon>Dothideomycetes</taxon>
        <taxon>Pleosporomycetidae</taxon>
        <taxon>Pleosporales</taxon>
        <taxon>Lindgomycetaceae</taxon>
        <taxon>Lindgomyces</taxon>
    </lineage>
</organism>
<sequence>MALVVCQWLPESIRVSGEAPIAHRQKYLISVTWILKSRFIICDGFFYQKARPLLMTTHLRMAASSFITRQLPSERFVESCGAVLFDLTASPEKKVCLLHYLRKDEWLLAKGRRNCGESRKEAALREVVEETGYLCHLLPVTMATRAPPADGSTDIPDMARTYPNLTEPFMFTMREIEGGSSVKLIWWYIATLDSGSGATTLTGEADFAPEFFPCEEALDRLTFQPDRDVLKQAVRLVEESTALRNSTSQLDYDKNN</sequence>
<accession>A0ACB6QZN1</accession>
<evidence type="ECO:0000313" key="1">
    <source>
        <dbReference type="EMBL" id="KAF2472247.1"/>
    </source>
</evidence>
<comment type="caution">
    <text evidence="1">The sequence shown here is derived from an EMBL/GenBank/DDBJ whole genome shotgun (WGS) entry which is preliminary data.</text>
</comment>
<reference evidence="1" key="1">
    <citation type="journal article" date="2020" name="Stud. Mycol.">
        <title>101 Dothideomycetes genomes: a test case for predicting lifestyles and emergence of pathogens.</title>
        <authorList>
            <person name="Haridas S."/>
            <person name="Albert R."/>
            <person name="Binder M."/>
            <person name="Bloem J."/>
            <person name="Labutti K."/>
            <person name="Salamov A."/>
            <person name="Andreopoulos B."/>
            <person name="Baker S."/>
            <person name="Barry K."/>
            <person name="Bills G."/>
            <person name="Bluhm B."/>
            <person name="Cannon C."/>
            <person name="Castanera R."/>
            <person name="Culley D."/>
            <person name="Daum C."/>
            <person name="Ezra D."/>
            <person name="Gonzalez J."/>
            <person name="Henrissat B."/>
            <person name="Kuo A."/>
            <person name="Liang C."/>
            <person name="Lipzen A."/>
            <person name="Lutzoni F."/>
            <person name="Magnuson J."/>
            <person name="Mondo S."/>
            <person name="Nolan M."/>
            <person name="Ohm R."/>
            <person name="Pangilinan J."/>
            <person name="Park H.-J."/>
            <person name="Ramirez L."/>
            <person name="Alfaro M."/>
            <person name="Sun H."/>
            <person name="Tritt A."/>
            <person name="Yoshinaga Y."/>
            <person name="Zwiers L.-H."/>
            <person name="Turgeon B."/>
            <person name="Goodwin S."/>
            <person name="Spatafora J."/>
            <person name="Crous P."/>
            <person name="Grigoriev I."/>
        </authorList>
    </citation>
    <scope>NUCLEOTIDE SEQUENCE</scope>
    <source>
        <strain evidence="1">ATCC 200398</strain>
    </source>
</reference>
<protein>
    <submittedName>
        <fullName evidence="1">Uncharacterized protein</fullName>
    </submittedName>
</protein>
<gene>
    <name evidence="1" type="ORF">BDR25DRAFT_393125</name>
</gene>
<evidence type="ECO:0000313" key="2">
    <source>
        <dbReference type="Proteomes" id="UP000799755"/>
    </source>
</evidence>
<dbReference type="EMBL" id="MU003503">
    <property type="protein sequence ID" value="KAF2472247.1"/>
    <property type="molecule type" value="Genomic_DNA"/>
</dbReference>
<dbReference type="Proteomes" id="UP000799755">
    <property type="component" value="Unassembled WGS sequence"/>
</dbReference>